<dbReference type="Proteomes" id="UP001600943">
    <property type="component" value="Unassembled WGS sequence"/>
</dbReference>
<dbReference type="InterPro" id="IPR037923">
    <property type="entry name" value="HTH-like"/>
</dbReference>
<evidence type="ECO:0000256" key="2">
    <source>
        <dbReference type="ARBA" id="ARBA00023125"/>
    </source>
</evidence>
<comment type="caution">
    <text evidence="5">The sequence shown here is derived from an EMBL/GenBank/DDBJ whole genome shotgun (WGS) entry which is preliminary data.</text>
</comment>
<feature type="domain" description="HTH araC/xylS-type" evidence="4">
    <location>
        <begin position="199"/>
        <end position="297"/>
    </location>
</feature>
<proteinExistence type="predicted"/>
<keyword evidence="1" id="KW-0805">Transcription regulation</keyword>
<evidence type="ECO:0000256" key="1">
    <source>
        <dbReference type="ARBA" id="ARBA00023015"/>
    </source>
</evidence>
<name>A0ABQ0B535_9FIRM</name>
<dbReference type="SUPFAM" id="SSF51215">
    <property type="entry name" value="Regulatory protein AraC"/>
    <property type="match status" value="1"/>
</dbReference>
<dbReference type="Pfam" id="PF02311">
    <property type="entry name" value="AraC_binding"/>
    <property type="match status" value="1"/>
</dbReference>
<keyword evidence="3" id="KW-0804">Transcription</keyword>
<protein>
    <submittedName>
        <fullName evidence="5">AraC family transcriptional regulator</fullName>
    </submittedName>
</protein>
<evidence type="ECO:0000313" key="6">
    <source>
        <dbReference type="Proteomes" id="UP001600943"/>
    </source>
</evidence>
<dbReference type="InterPro" id="IPR018060">
    <property type="entry name" value="HTH_AraC"/>
</dbReference>
<keyword evidence="2" id="KW-0238">DNA-binding</keyword>
<keyword evidence="6" id="KW-1185">Reference proteome</keyword>
<sequence length="316" mass="37001">MDKSQKPKVEFRYYSTLPQLPIYFLTGDGWLNCRGTRTVCLHFHNLMEIGYCYNGNGNMLLGDHACKTEANMISIIPPNYPHSTDSIPDSIITWEYLFIDVDSCLQSVYGNDEHKFNYMKQLITQKARYIHAKEYPDIASAFRIILHEMLVQKEYSNAMVKGMVFWLLMRIARMTTSEEDHEILSYKRPLSLENVSQIRPALEMIRKQYTSSIRIQDLADICSISEAYFRKLFKKMMGVSALDYINKVRIMNAAELIQKTDDPLHEIISKTGFISESTFNRNFKKYTGMSPRQWKEKYAGKECRLKDFDIYLENGW</sequence>
<dbReference type="PANTHER" id="PTHR43280">
    <property type="entry name" value="ARAC-FAMILY TRANSCRIPTIONAL REGULATOR"/>
    <property type="match status" value="1"/>
</dbReference>
<dbReference type="InterPro" id="IPR018062">
    <property type="entry name" value="HTH_AraC-typ_CS"/>
</dbReference>
<dbReference type="InterPro" id="IPR009057">
    <property type="entry name" value="Homeodomain-like_sf"/>
</dbReference>
<dbReference type="PROSITE" id="PS01124">
    <property type="entry name" value="HTH_ARAC_FAMILY_2"/>
    <property type="match status" value="1"/>
</dbReference>
<evidence type="ECO:0000256" key="3">
    <source>
        <dbReference type="ARBA" id="ARBA00023163"/>
    </source>
</evidence>
<dbReference type="Pfam" id="PF12833">
    <property type="entry name" value="HTH_18"/>
    <property type="match status" value="1"/>
</dbReference>
<dbReference type="SMART" id="SM00342">
    <property type="entry name" value="HTH_ARAC"/>
    <property type="match status" value="1"/>
</dbReference>
<dbReference type="EMBL" id="BAABYW010000001">
    <property type="protein sequence ID" value="GAA6406562.1"/>
    <property type="molecule type" value="Genomic_DNA"/>
</dbReference>
<organism evidence="5 6">
    <name type="scientific">Blautia hominis</name>
    <dbReference type="NCBI Taxonomy" id="2025493"/>
    <lineage>
        <taxon>Bacteria</taxon>
        <taxon>Bacillati</taxon>
        <taxon>Bacillota</taxon>
        <taxon>Clostridia</taxon>
        <taxon>Lachnospirales</taxon>
        <taxon>Lachnospiraceae</taxon>
        <taxon>Blautia</taxon>
    </lineage>
</organism>
<evidence type="ECO:0000313" key="5">
    <source>
        <dbReference type="EMBL" id="GAA6406562.1"/>
    </source>
</evidence>
<reference evidence="5 6" key="1">
    <citation type="submission" date="2024-04" db="EMBL/GenBank/DDBJ databases">
        <title>Defined microbial consortia suppress multidrug-resistant proinflammatory Enterobacteriaceae via ecological control.</title>
        <authorList>
            <person name="Furuichi M."/>
            <person name="Kawaguchi T."/>
            <person name="Pust M."/>
            <person name="Yasuma K."/>
            <person name="Plichta D."/>
            <person name="Hasegawa N."/>
            <person name="Ohya T."/>
            <person name="Bhattarai S."/>
            <person name="Sasajima S."/>
            <person name="Aoto Y."/>
            <person name="Tuganbaev T."/>
            <person name="Yaginuma M."/>
            <person name="Ueda M."/>
            <person name="Okahashi N."/>
            <person name="Amafuji K."/>
            <person name="Kiridooshi Y."/>
            <person name="Sugita K."/>
            <person name="Strazar M."/>
            <person name="Skelly A."/>
            <person name="Suda W."/>
            <person name="Hattori M."/>
            <person name="Nakamoto N."/>
            <person name="Caballero S."/>
            <person name="Norman J."/>
            <person name="Olle B."/>
            <person name="Tanoue T."/>
            <person name="Arita M."/>
            <person name="Bucci V."/>
            <person name="Atarashi K."/>
            <person name="Xavier R."/>
            <person name="Honda K."/>
        </authorList>
    </citation>
    <scope>NUCLEOTIDE SEQUENCE [LARGE SCALE GENOMIC DNA]</scope>
    <source>
        <strain evidence="6">k04-0078-D8-1</strain>
    </source>
</reference>
<dbReference type="PROSITE" id="PS00041">
    <property type="entry name" value="HTH_ARAC_FAMILY_1"/>
    <property type="match status" value="1"/>
</dbReference>
<dbReference type="SUPFAM" id="SSF46689">
    <property type="entry name" value="Homeodomain-like"/>
    <property type="match status" value="2"/>
</dbReference>
<dbReference type="PANTHER" id="PTHR43280:SF2">
    <property type="entry name" value="HTH-TYPE TRANSCRIPTIONAL REGULATOR EXSA"/>
    <property type="match status" value="1"/>
</dbReference>
<gene>
    <name evidence="5" type="ORF">K040078D81_06790</name>
</gene>
<dbReference type="Gene3D" id="1.10.10.60">
    <property type="entry name" value="Homeodomain-like"/>
    <property type="match status" value="2"/>
</dbReference>
<accession>A0ABQ0B535</accession>
<dbReference type="InterPro" id="IPR003313">
    <property type="entry name" value="AraC-bd"/>
</dbReference>
<evidence type="ECO:0000259" key="4">
    <source>
        <dbReference type="PROSITE" id="PS01124"/>
    </source>
</evidence>
<dbReference type="RefSeq" id="WP_289072183.1">
    <property type="nucleotide sequence ID" value="NZ_BAABYW010000001.1"/>
</dbReference>